<evidence type="ECO:0000313" key="4">
    <source>
        <dbReference type="EMBL" id="AFP65271.1"/>
    </source>
</evidence>
<dbReference type="EMBL" id="CP003680">
    <property type="protein sequence ID" value="AFP65271.1"/>
    <property type="molecule type" value="Genomic_DNA"/>
</dbReference>
<dbReference type="PANTHER" id="PTHR11722:SF0">
    <property type="entry name" value="LARGE RIBOSOMAL SUBUNIT PROTEIN EL13"/>
    <property type="match status" value="1"/>
</dbReference>
<protein>
    <submittedName>
        <fullName evidence="4">60S ribosomal protein L13</fullName>
    </submittedName>
</protein>
<dbReference type="Proteomes" id="UP000243348">
    <property type="component" value="Nucleomorph 1"/>
</dbReference>
<proteinExistence type="inferred from homology"/>
<dbReference type="GO" id="GO:0003735">
    <property type="term" value="F:structural constituent of ribosome"/>
    <property type="evidence" value="ECO:0007669"/>
    <property type="project" value="InterPro"/>
</dbReference>
<reference evidence="4 5" key="1">
    <citation type="journal article" date="2012" name="Genome Biol. Evol.">
        <title>Nucleomorph genome sequence of the cryptophyte alga Chroomonas mesostigmatica CCMP1168 reveals lineage-specific gene loss and genome complexity.</title>
        <authorList>
            <person name="Moore C.E."/>
            <person name="Curtis B."/>
            <person name="Mills T."/>
            <person name="Tanifuji G."/>
            <person name="Archibald J.M."/>
        </authorList>
    </citation>
    <scope>NUCLEOTIDE SEQUENCE [LARGE SCALE GENOMIC DNA]</scope>
    <source>
        <strain evidence="4 5">CCMP1168</strain>
    </source>
</reference>
<keyword evidence="3" id="KW-0687">Ribonucleoprotein</keyword>
<geneLocation type="nucleomorph" evidence="4"/>
<evidence type="ECO:0000313" key="5">
    <source>
        <dbReference type="Proteomes" id="UP000243348"/>
    </source>
</evidence>
<sequence>MVKHNNAIPKAHFKKNWQRFVKTWFNQPAKKSKRKLNRNLKKFNNNSEKNIQLEKIRPIVHCPTNAHNVKIKIGRGFSKEEIDTLAYNRNRALSMGISVDKRRRSTNLGKKTNKIRLENLLISEKLKLA</sequence>
<dbReference type="AlphaFoldDB" id="J7G5B7"/>
<keyword evidence="2 4" id="KW-0689">Ribosomal protein</keyword>
<dbReference type="GO" id="GO:0022625">
    <property type="term" value="C:cytosolic large ribosomal subunit"/>
    <property type="evidence" value="ECO:0007669"/>
    <property type="project" value="TreeGrafter"/>
</dbReference>
<evidence type="ECO:0000256" key="1">
    <source>
        <dbReference type="ARBA" id="ARBA00005640"/>
    </source>
</evidence>
<dbReference type="PANTHER" id="PTHR11722">
    <property type="entry name" value="60S RIBOSOMAL PROTEIN L13"/>
    <property type="match status" value="1"/>
</dbReference>
<keyword evidence="4" id="KW-0542">Nucleomorph</keyword>
<dbReference type="InterPro" id="IPR001380">
    <property type="entry name" value="Ribosomal_eL13"/>
</dbReference>
<organism evidence="4 5">
    <name type="scientific">Chroomonas mesostigmatica CCMP1168</name>
    <dbReference type="NCBI Taxonomy" id="1195612"/>
    <lineage>
        <taxon>Eukaryota</taxon>
        <taxon>Cryptophyceae</taxon>
        <taxon>Pyrenomonadales</taxon>
        <taxon>Chroomonadaceae</taxon>
        <taxon>Chroomonas</taxon>
    </lineage>
</organism>
<accession>J7G5B7</accession>
<dbReference type="GO" id="GO:0003723">
    <property type="term" value="F:RNA binding"/>
    <property type="evidence" value="ECO:0007669"/>
    <property type="project" value="TreeGrafter"/>
</dbReference>
<dbReference type="Pfam" id="PF01294">
    <property type="entry name" value="Ribosomal_L13e"/>
    <property type="match status" value="1"/>
</dbReference>
<gene>
    <name evidence="4" type="primary">rpl13</name>
    <name evidence="4" type="ORF">CMESO_71</name>
</gene>
<dbReference type="GO" id="GO:0006412">
    <property type="term" value="P:translation"/>
    <property type="evidence" value="ECO:0007669"/>
    <property type="project" value="InterPro"/>
</dbReference>
<comment type="similarity">
    <text evidence="1">Belongs to the eukaryotic ribosomal protein eL13 family.</text>
</comment>
<name>J7G5B7_9CRYP</name>
<evidence type="ECO:0000256" key="3">
    <source>
        <dbReference type="ARBA" id="ARBA00023274"/>
    </source>
</evidence>
<evidence type="ECO:0000256" key="2">
    <source>
        <dbReference type="ARBA" id="ARBA00022980"/>
    </source>
</evidence>